<proteinExistence type="predicted"/>
<dbReference type="EMBL" id="JADXDR010000058">
    <property type="protein sequence ID" value="KAI7841956.1"/>
    <property type="molecule type" value="Genomic_DNA"/>
</dbReference>
<keyword evidence="2" id="KW-1185">Reference proteome</keyword>
<sequence>MPLRQRPLSFPGCFPLAARTAGYLGGFTCAAIVDAPAEEVLCFLSTPADFPKVYTAIQSMEESVEEVGAAAPGDPVTFVSHSVAHVLGLKVPAAIKMRLARSGELVRFSTLEPSGMISAMDGVNAVVALPPGSSSADMEVEVDKFLSSLGVAGGSPRAQQQPAAPRLPFASVALGLPAKFGVGPGADAASKAAPAQQRERCLVVMHQRLKVKLCPPGMGKLLRSHLMGMHTGNLKDLLTWLGGRGRQ</sequence>
<comment type="caution">
    <text evidence="1">The sequence shown here is derived from an EMBL/GenBank/DDBJ whole genome shotgun (WGS) entry which is preliminary data.</text>
</comment>
<evidence type="ECO:0000313" key="2">
    <source>
        <dbReference type="Proteomes" id="UP001205105"/>
    </source>
</evidence>
<dbReference type="Proteomes" id="UP001205105">
    <property type="component" value="Unassembled WGS sequence"/>
</dbReference>
<accession>A0AAD5H2Y2</accession>
<dbReference type="AlphaFoldDB" id="A0AAD5H2Y2"/>
<organism evidence="1 2">
    <name type="scientific">Chlorella ohadii</name>
    <dbReference type="NCBI Taxonomy" id="2649997"/>
    <lineage>
        <taxon>Eukaryota</taxon>
        <taxon>Viridiplantae</taxon>
        <taxon>Chlorophyta</taxon>
        <taxon>core chlorophytes</taxon>
        <taxon>Trebouxiophyceae</taxon>
        <taxon>Chlorellales</taxon>
        <taxon>Chlorellaceae</taxon>
        <taxon>Chlorella clade</taxon>
        <taxon>Chlorella</taxon>
    </lineage>
</organism>
<name>A0AAD5H2Y2_9CHLO</name>
<evidence type="ECO:0000313" key="1">
    <source>
        <dbReference type="EMBL" id="KAI7841956.1"/>
    </source>
</evidence>
<reference evidence="1" key="1">
    <citation type="submission" date="2020-11" db="EMBL/GenBank/DDBJ databases">
        <title>Chlorella ohadii genome sequencing and assembly.</title>
        <authorList>
            <person name="Murik O."/>
            <person name="Treves H."/>
            <person name="Kedem I."/>
            <person name="Shotland Y."/>
            <person name="Kaplan A."/>
        </authorList>
    </citation>
    <scope>NUCLEOTIDE SEQUENCE</scope>
    <source>
        <strain evidence="1">1</strain>
    </source>
</reference>
<protein>
    <submittedName>
        <fullName evidence="1">Uncharacterized protein</fullName>
    </submittedName>
</protein>
<gene>
    <name evidence="1" type="ORF">COHA_004483</name>
</gene>